<organism evidence="2 3">
    <name type="scientific">Microbacterium maritypicum</name>
    <name type="common">Microbacterium liquefaciens</name>
    <dbReference type="NCBI Taxonomy" id="33918"/>
    <lineage>
        <taxon>Bacteria</taxon>
        <taxon>Bacillati</taxon>
        <taxon>Actinomycetota</taxon>
        <taxon>Actinomycetes</taxon>
        <taxon>Micrococcales</taxon>
        <taxon>Microbacteriaceae</taxon>
        <taxon>Microbacterium</taxon>
    </lineage>
</organism>
<dbReference type="Proteomes" id="UP000317410">
    <property type="component" value="Unassembled WGS sequence"/>
</dbReference>
<dbReference type="AlphaFoldDB" id="A0A4Y4BAP3"/>
<dbReference type="InterPro" id="IPR014710">
    <property type="entry name" value="RmlC-like_jellyroll"/>
</dbReference>
<accession>A0A4Y4BAP3</accession>
<name>A0A4Y4BAP3_MICMQ</name>
<evidence type="ECO:0000313" key="2">
    <source>
        <dbReference type="EMBL" id="GEC76124.1"/>
    </source>
</evidence>
<dbReference type="EMBL" id="BJNQ01000015">
    <property type="protein sequence ID" value="GEC76124.1"/>
    <property type="molecule type" value="Genomic_DNA"/>
</dbReference>
<gene>
    <name evidence="2" type="ORF">MLI01_22690</name>
</gene>
<feature type="region of interest" description="Disordered" evidence="1">
    <location>
        <begin position="82"/>
        <end position="142"/>
    </location>
</feature>
<proteinExistence type="predicted"/>
<protein>
    <submittedName>
        <fullName evidence="2">Uncharacterized protein</fullName>
    </submittedName>
</protein>
<comment type="caution">
    <text evidence="2">The sequence shown here is derived from an EMBL/GenBank/DDBJ whole genome shotgun (WGS) entry which is preliminary data.</text>
</comment>
<feature type="compositionally biased region" description="Low complexity" evidence="1">
    <location>
        <begin position="129"/>
        <end position="142"/>
    </location>
</feature>
<dbReference type="RefSeq" id="WP_229778975.1">
    <property type="nucleotide sequence ID" value="NZ_BJNQ01000015.1"/>
</dbReference>
<evidence type="ECO:0000313" key="3">
    <source>
        <dbReference type="Proteomes" id="UP000317410"/>
    </source>
</evidence>
<sequence>MNGLAAGAGVDAGALALDHEPLPAEEVLAGSPTTAVHELATLGGIEVGIWEMTPGTATDTEADEVFVVQSGRATIAFASSGLPDLGGAHSARPGRWAPGRVDARSVPRHGRRDRAVPRAAASVLTTRVSRASSPRRAASAPS</sequence>
<evidence type="ECO:0000256" key="1">
    <source>
        <dbReference type="SAM" id="MobiDB-lite"/>
    </source>
</evidence>
<dbReference type="Gene3D" id="2.60.120.10">
    <property type="entry name" value="Jelly Rolls"/>
    <property type="match status" value="1"/>
</dbReference>
<reference evidence="2 3" key="1">
    <citation type="submission" date="2019-06" db="EMBL/GenBank/DDBJ databases">
        <title>Whole genome shotgun sequence of Microbacterium liquefaciens NBRC 15037.</title>
        <authorList>
            <person name="Hosoyama A."/>
            <person name="Uohara A."/>
            <person name="Ohji S."/>
            <person name="Ichikawa N."/>
        </authorList>
    </citation>
    <scope>NUCLEOTIDE SEQUENCE [LARGE SCALE GENOMIC DNA]</scope>
    <source>
        <strain evidence="2 3">NBRC 15037</strain>
    </source>
</reference>